<protein>
    <submittedName>
        <fullName evidence="14">Ion transporter</fullName>
    </submittedName>
</protein>
<dbReference type="GO" id="GO:0001508">
    <property type="term" value="P:action potential"/>
    <property type="evidence" value="ECO:0007669"/>
    <property type="project" value="TreeGrafter"/>
</dbReference>
<evidence type="ECO:0000313" key="14">
    <source>
        <dbReference type="EMBL" id="PLW67377.1"/>
    </source>
</evidence>
<keyword evidence="5" id="KW-0631">Potassium channel</keyword>
<evidence type="ECO:0000256" key="11">
    <source>
        <dbReference type="ARBA" id="ARBA00023303"/>
    </source>
</evidence>
<dbReference type="Proteomes" id="UP000235005">
    <property type="component" value="Unassembled WGS sequence"/>
</dbReference>
<dbReference type="GO" id="GO:0005249">
    <property type="term" value="F:voltage-gated potassium channel activity"/>
    <property type="evidence" value="ECO:0007669"/>
    <property type="project" value="InterPro"/>
</dbReference>
<dbReference type="EMBL" id="PKUS01000030">
    <property type="protein sequence ID" value="PLW67377.1"/>
    <property type="molecule type" value="Genomic_DNA"/>
</dbReference>
<evidence type="ECO:0000256" key="1">
    <source>
        <dbReference type="ARBA" id="ARBA00004141"/>
    </source>
</evidence>
<dbReference type="AlphaFoldDB" id="A0A2N5WYR2"/>
<evidence type="ECO:0000256" key="8">
    <source>
        <dbReference type="ARBA" id="ARBA00022989"/>
    </source>
</evidence>
<evidence type="ECO:0000256" key="12">
    <source>
        <dbReference type="SAM" id="Phobius"/>
    </source>
</evidence>
<dbReference type="Gene3D" id="1.20.120.350">
    <property type="entry name" value="Voltage-gated potassium channels. Chain C"/>
    <property type="match status" value="1"/>
</dbReference>
<feature type="transmembrane region" description="Helical" evidence="12">
    <location>
        <begin position="27"/>
        <end position="45"/>
    </location>
</feature>
<sequence length="290" mass="32585">MTKRELTSRQAVFYRVIFGTETSAGKWFDICLILVILASVLIVMLDSIESYHLRYGVLLLQIEWGFTLLFTLEYAVRLWCSPNRKAYALSPYGVVDLLALLPTYLSLLLPQTAPLLIIRMLRLLRIFRVLRLLSLLNEANILAEALHRAARKILVFFMMMIILATIFGCLLYVVEGPEHGFKSIPHSIYWAIVTITTVGYGDVVPMTAMGQSIAAVGMLIGYMVIAILTGIVIFELNKRESLEEQTEKEEAIRKSRNCTTCATVEHDPSAHYCRQCGSSLPAPGHAPEDE</sequence>
<evidence type="ECO:0000256" key="5">
    <source>
        <dbReference type="ARBA" id="ARBA00022826"/>
    </source>
</evidence>
<reference evidence="14 15" key="1">
    <citation type="submission" date="2018-01" db="EMBL/GenBank/DDBJ databases">
        <title>The draft genome sequence of Halioglobus lutimaris HF004.</title>
        <authorList>
            <person name="Du Z.-J."/>
            <person name="Shi M.-J."/>
        </authorList>
    </citation>
    <scope>NUCLEOTIDE SEQUENCE [LARGE SCALE GENOMIC DNA]</scope>
    <source>
        <strain evidence="14 15">HF004</strain>
    </source>
</reference>
<feature type="transmembrane region" description="Helical" evidence="12">
    <location>
        <begin position="97"/>
        <end position="118"/>
    </location>
</feature>
<keyword evidence="8 12" id="KW-1133">Transmembrane helix</keyword>
<keyword evidence="11" id="KW-0407">Ion channel</keyword>
<feature type="transmembrane region" description="Helical" evidence="12">
    <location>
        <begin position="153"/>
        <end position="174"/>
    </location>
</feature>
<keyword evidence="4 12" id="KW-0812">Transmembrane</keyword>
<evidence type="ECO:0000256" key="7">
    <source>
        <dbReference type="ARBA" id="ARBA00022958"/>
    </source>
</evidence>
<name>A0A2N5WYR2_9GAMM</name>
<evidence type="ECO:0000256" key="9">
    <source>
        <dbReference type="ARBA" id="ARBA00023065"/>
    </source>
</evidence>
<keyword evidence="6" id="KW-0851">Voltage-gated channel</keyword>
<evidence type="ECO:0000259" key="13">
    <source>
        <dbReference type="Pfam" id="PF00520"/>
    </source>
</evidence>
<dbReference type="SUPFAM" id="SSF81324">
    <property type="entry name" value="Voltage-gated potassium channels"/>
    <property type="match status" value="1"/>
</dbReference>
<dbReference type="GO" id="GO:0008076">
    <property type="term" value="C:voltage-gated potassium channel complex"/>
    <property type="evidence" value="ECO:0007669"/>
    <property type="project" value="InterPro"/>
</dbReference>
<keyword evidence="7" id="KW-0630">Potassium</keyword>
<evidence type="ECO:0000256" key="3">
    <source>
        <dbReference type="ARBA" id="ARBA00022538"/>
    </source>
</evidence>
<dbReference type="Gene3D" id="1.10.287.70">
    <property type="match status" value="1"/>
</dbReference>
<organism evidence="14 15">
    <name type="scientific">Pseudohalioglobus lutimaris</name>
    <dbReference type="NCBI Taxonomy" id="1737061"/>
    <lineage>
        <taxon>Bacteria</taxon>
        <taxon>Pseudomonadati</taxon>
        <taxon>Pseudomonadota</taxon>
        <taxon>Gammaproteobacteria</taxon>
        <taxon>Cellvibrionales</taxon>
        <taxon>Halieaceae</taxon>
        <taxon>Pseudohalioglobus</taxon>
    </lineage>
</organism>
<accession>A0A2N5WYR2</accession>
<feature type="transmembrane region" description="Helical" evidence="12">
    <location>
        <begin position="57"/>
        <end position="77"/>
    </location>
</feature>
<keyword evidence="2" id="KW-0813">Transport</keyword>
<comment type="caution">
    <text evidence="14">The sequence shown here is derived from an EMBL/GenBank/DDBJ whole genome shotgun (WGS) entry which is preliminary data.</text>
</comment>
<dbReference type="InterPro" id="IPR028325">
    <property type="entry name" value="VG_K_chnl"/>
</dbReference>
<dbReference type="InterPro" id="IPR027359">
    <property type="entry name" value="Volt_channel_dom_sf"/>
</dbReference>
<dbReference type="RefSeq" id="WP_076001108.1">
    <property type="nucleotide sequence ID" value="NZ_PKUS01000030.1"/>
</dbReference>
<evidence type="ECO:0000256" key="4">
    <source>
        <dbReference type="ARBA" id="ARBA00022692"/>
    </source>
</evidence>
<keyword evidence="15" id="KW-1185">Reference proteome</keyword>
<keyword evidence="9" id="KW-0406">Ion transport</keyword>
<dbReference type="PANTHER" id="PTHR11537">
    <property type="entry name" value="VOLTAGE-GATED POTASSIUM CHANNEL"/>
    <property type="match status" value="1"/>
</dbReference>
<keyword evidence="3" id="KW-0633">Potassium transport</keyword>
<dbReference type="PRINTS" id="PR00169">
    <property type="entry name" value="KCHANNEL"/>
</dbReference>
<proteinExistence type="predicted"/>
<evidence type="ECO:0000256" key="2">
    <source>
        <dbReference type="ARBA" id="ARBA00022448"/>
    </source>
</evidence>
<dbReference type="PANTHER" id="PTHR11537:SF254">
    <property type="entry name" value="POTASSIUM VOLTAGE-GATED CHANNEL PROTEIN SHAB"/>
    <property type="match status" value="1"/>
</dbReference>
<dbReference type="OrthoDB" id="9799090at2"/>
<comment type="subcellular location">
    <subcellularLocation>
        <location evidence="1">Membrane</location>
        <topology evidence="1">Multi-pass membrane protein</topology>
    </subcellularLocation>
</comment>
<evidence type="ECO:0000256" key="6">
    <source>
        <dbReference type="ARBA" id="ARBA00022882"/>
    </source>
</evidence>
<feature type="domain" description="Ion transport" evidence="13">
    <location>
        <begin position="26"/>
        <end position="238"/>
    </location>
</feature>
<feature type="transmembrane region" description="Helical" evidence="12">
    <location>
        <begin position="213"/>
        <end position="234"/>
    </location>
</feature>
<gene>
    <name evidence="14" type="ORF">C0039_17490</name>
</gene>
<dbReference type="Pfam" id="PF00520">
    <property type="entry name" value="Ion_trans"/>
    <property type="match status" value="1"/>
</dbReference>
<evidence type="ECO:0000256" key="10">
    <source>
        <dbReference type="ARBA" id="ARBA00023136"/>
    </source>
</evidence>
<keyword evidence="10 12" id="KW-0472">Membrane</keyword>
<dbReference type="InterPro" id="IPR005821">
    <property type="entry name" value="Ion_trans_dom"/>
</dbReference>
<evidence type="ECO:0000313" key="15">
    <source>
        <dbReference type="Proteomes" id="UP000235005"/>
    </source>
</evidence>